<dbReference type="InterPro" id="IPR056852">
    <property type="entry name" value="AK17A/B"/>
</dbReference>
<evidence type="ECO:0000256" key="1">
    <source>
        <dbReference type="SAM" id="Coils"/>
    </source>
</evidence>
<feature type="coiled-coil region" evidence="1">
    <location>
        <begin position="394"/>
        <end position="469"/>
    </location>
</feature>
<dbReference type="AlphaFoldDB" id="A0AAN8PP56"/>
<dbReference type="InterPro" id="IPR035979">
    <property type="entry name" value="RBD_domain_sf"/>
</dbReference>
<sequence>MANTTLCTDTSEAKELYGPQNLFIKPVAKLNICVQLPQLKGPAGKAISNWEVMEKIKHMIKPETFITLKIVKSTLEFIRLEGEIENKGKIKLLIAKLDTKTVKLSGFTEVLKIRSAEAKINFPSKHDWDSYFRDAKNMNEMKAGERPDCLHLKDLPTRWFSSRNSSNKDKPSENVLRRVFEVFGEVRCVDIPMLDPYRKEIIAATKPGVIQTFSYNQDLTFEAFVQYKEYISFMKAMDALRGMKLMCKDGDKALTANIKVDFDKTKHLTDRNIRKRRLEREKLEELERLREEKVRKEKQAEADKEREERQRKDEEERERERRKLEKIKMREERQKEREKMRRMKKIEKKKREEEERMQLKIALEERKYLLAERKLNSIHLLSYLFDRVKDVKCKEDLKRHEQEVEEERIKQIKEEEERKLNEEKRKAEAKKRKAIELEQQEKELREKILKNISLKEERKQEEMREELRKKVAGTKRLKSAVIMKR</sequence>
<protein>
    <recommendedName>
        <fullName evidence="5">A-kinase anchor protein 17A</fullName>
    </recommendedName>
</protein>
<dbReference type="SUPFAM" id="SSF54928">
    <property type="entry name" value="RNA-binding domain, RBD"/>
    <property type="match status" value="1"/>
</dbReference>
<reference evidence="3 4" key="1">
    <citation type="submission" date="2024-01" db="EMBL/GenBank/DDBJ databases">
        <title>The genome of the rayed Mediterranean limpet Patella caerulea (Linnaeus, 1758).</title>
        <authorList>
            <person name="Anh-Thu Weber A."/>
            <person name="Halstead-Nussloch G."/>
        </authorList>
    </citation>
    <scope>NUCLEOTIDE SEQUENCE [LARGE SCALE GENOMIC DNA]</scope>
    <source>
        <strain evidence="3">AATW-2023a</strain>
        <tissue evidence="3">Whole specimen</tissue>
    </source>
</reference>
<evidence type="ECO:0000313" key="3">
    <source>
        <dbReference type="EMBL" id="KAK6173370.1"/>
    </source>
</evidence>
<dbReference type="PANTHER" id="PTHR12484">
    <property type="entry name" value="B-LYMPHOCYTE ANTIGEN-RELATED"/>
    <property type="match status" value="1"/>
</dbReference>
<dbReference type="EMBL" id="JAZGQO010000011">
    <property type="protein sequence ID" value="KAK6173370.1"/>
    <property type="molecule type" value="Genomic_DNA"/>
</dbReference>
<organism evidence="3 4">
    <name type="scientific">Patella caerulea</name>
    <name type="common">Rayed Mediterranean limpet</name>
    <dbReference type="NCBI Taxonomy" id="87958"/>
    <lineage>
        <taxon>Eukaryota</taxon>
        <taxon>Metazoa</taxon>
        <taxon>Spiralia</taxon>
        <taxon>Lophotrochozoa</taxon>
        <taxon>Mollusca</taxon>
        <taxon>Gastropoda</taxon>
        <taxon>Patellogastropoda</taxon>
        <taxon>Patelloidea</taxon>
        <taxon>Patellidae</taxon>
        <taxon>Patella</taxon>
    </lineage>
</organism>
<dbReference type="CDD" id="cd12264">
    <property type="entry name" value="RRM_AKAP17A"/>
    <property type="match status" value="1"/>
</dbReference>
<evidence type="ECO:0000313" key="4">
    <source>
        <dbReference type="Proteomes" id="UP001347796"/>
    </source>
</evidence>
<keyword evidence="1" id="KW-0175">Coiled coil</keyword>
<dbReference type="InterPro" id="IPR012677">
    <property type="entry name" value="Nucleotide-bd_a/b_plait_sf"/>
</dbReference>
<gene>
    <name evidence="3" type="ORF">SNE40_016836</name>
</gene>
<comment type="caution">
    <text evidence="3">The sequence shown here is derived from an EMBL/GenBank/DDBJ whole genome shotgun (WGS) entry which is preliminary data.</text>
</comment>
<accession>A0AAN8PP56</accession>
<keyword evidence="4" id="KW-1185">Reference proteome</keyword>
<name>A0AAN8PP56_PATCE</name>
<dbReference type="Gene3D" id="3.30.70.330">
    <property type="match status" value="1"/>
</dbReference>
<feature type="region of interest" description="Disordered" evidence="2">
    <location>
        <begin position="294"/>
        <end position="322"/>
    </location>
</feature>
<dbReference type="Pfam" id="PF25015">
    <property type="entry name" value="RBD_AKAP-17A"/>
    <property type="match status" value="1"/>
</dbReference>
<dbReference type="GO" id="GO:0003676">
    <property type="term" value="F:nucleic acid binding"/>
    <property type="evidence" value="ECO:0007669"/>
    <property type="project" value="InterPro"/>
</dbReference>
<evidence type="ECO:0008006" key="5">
    <source>
        <dbReference type="Google" id="ProtNLM"/>
    </source>
</evidence>
<proteinExistence type="predicted"/>
<dbReference type="PANTHER" id="PTHR12484:SF4">
    <property type="entry name" value="A-KINASE ANCHOR PROTEIN 17A"/>
    <property type="match status" value="1"/>
</dbReference>
<evidence type="ECO:0000256" key="2">
    <source>
        <dbReference type="SAM" id="MobiDB-lite"/>
    </source>
</evidence>
<dbReference type="Proteomes" id="UP001347796">
    <property type="component" value="Unassembled WGS sequence"/>
</dbReference>